<gene>
    <name evidence="8" type="ORF">JAAARDRAFT_30550</name>
</gene>
<evidence type="ECO:0000313" key="9">
    <source>
        <dbReference type="Proteomes" id="UP000027265"/>
    </source>
</evidence>
<dbReference type="InterPro" id="IPR034164">
    <property type="entry name" value="Pepsin-like_dom"/>
</dbReference>
<dbReference type="PANTHER" id="PTHR47966">
    <property type="entry name" value="BETA-SITE APP-CLEAVING ENZYME, ISOFORM A-RELATED"/>
    <property type="match status" value="1"/>
</dbReference>
<sequence>MKGLPVSLISSLLIGLDFVAALHLNLEGRRYAGELAPALLQRRGNIFGQSTLNNSQDVGYYANINVGGAAFQVLIDTGSSDLWVAGTVPTKTSTGATSGVQYAIGSVTGPINLATLEFAGYSVPSQAYLEITPDDTNPSGSGLIGLGPNTGSNIWYTLNGEAQADAVCDRIFRMNTTTPNFISVLLGRSNDSSQTWPGDLTVGEIVSGYEAISAQPKLNVSQVSIYDLGDQHWQTLLDPNGVIGPDGNPIAVTTGVNTTTDPTRLTAVFDSGFTLPQVPPAVAAGIYQNITGAKLQDISGLGSAWTLPCNVPANVTFKFGGMSFPVHPLDLSSEGFQLSDGSCLGSFQPIGSTAQSPNYDMILGMAFLRNVYMLINFGDFVDGSTKSTAAPYIQLLSTTNDSTQALKDFDNARKNGFTNTPSSGSSGSSTKSPWTSARTIELTIGLIVIGLIFSGISYFVKRRKQQNYGGGLLGKIPYGPVGGAAPPQPVELVGQYQPPPPPPGGYNPYNPYDGQQQPAYQPYAPPQGPPPGQYGPRY</sequence>
<dbReference type="InterPro" id="IPR021109">
    <property type="entry name" value="Peptidase_aspartic_dom_sf"/>
</dbReference>
<feature type="compositionally biased region" description="Pro residues" evidence="4">
    <location>
        <begin position="523"/>
        <end position="538"/>
    </location>
</feature>
<protein>
    <recommendedName>
        <fullName evidence="7">Peptidase A1 domain-containing protein</fullName>
    </recommendedName>
</protein>
<keyword evidence="3" id="KW-0378">Hydrolase</keyword>
<keyword evidence="6" id="KW-0732">Signal</keyword>
<evidence type="ECO:0000256" key="1">
    <source>
        <dbReference type="ARBA" id="ARBA00007447"/>
    </source>
</evidence>
<evidence type="ECO:0000256" key="4">
    <source>
        <dbReference type="SAM" id="MobiDB-lite"/>
    </source>
</evidence>
<feature type="domain" description="Peptidase A1" evidence="7">
    <location>
        <begin position="60"/>
        <end position="385"/>
    </location>
</feature>
<dbReference type="InterPro" id="IPR033121">
    <property type="entry name" value="PEPTIDASE_A1"/>
</dbReference>
<comment type="similarity">
    <text evidence="1 3">Belongs to the peptidase A1 family.</text>
</comment>
<keyword evidence="3" id="KW-0645">Protease</keyword>
<feature type="signal peptide" evidence="6">
    <location>
        <begin position="1"/>
        <end position="21"/>
    </location>
</feature>
<dbReference type="InParanoid" id="A0A067Q6F5"/>
<keyword evidence="5" id="KW-0812">Transmembrane</keyword>
<dbReference type="HOGENOM" id="CLU_013253_8_0_1"/>
<dbReference type="EMBL" id="KL197711">
    <property type="protein sequence ID" value="KDQ62633.1"/>
    <property type="molecule type" value="Genomic_DNA"/>
</dbReference>
<evidence type="ECO:0000256" key="6">
    <source>
        <dbReference type="SAM" id="SignalP"/>
    </source>
</evidence>
<dbReference type="Gene3D" id="2.40.70.10">
    <property type="entry name" value="Acid Proteases"/>
    <property type="match status" value="2"/>
</dbReference>
<keyword evidence="9" id="KW-1185">Reference proteome</keyword>
<dbReference type="AlphaFoldDB" id="A0A067Q6F5"/>
<dbReference type="SUPFAM" id="SSF50630">
    <property type="entry name" value="Acid proteases"/>
    <property type="match status" value="1"/>
</dbReference>
<feature type="region of interest" description="Disordered" evidence="4">
    <location>
        <begin position="412"/>
        <end position="434"/>
    </location>
</feature>
<dbReference type="Proteomes" id="UP000027265">
    <property type="component" value="Unassembled WGS sequence"/>
</dbReference>
<evidence type="ECO:0000313" key="8">
    <source>
        <dbReference type="EMBL" id="KDQ62633.1"/>
    </source>
</evidence>
<dbReference type="PANTHER" id="PTHR47966:SF6">
    <property type="entry name" value="PEPTIDASE A1 DOMAIN-CONTAINING PROTEIN"/>
    <property type="match status" value="1"/>
</dbReference>
<dbReference type="Pfam" id="PF00026">
    <property type="entry name" value="Asp"/>
    <property type="match status" value="1"/>
</dbReference>
<name>A0A067Q6F5_9AGAM</name>
<keyword evidence="2 3" id="KW-0064">Aspartyl protease</keyword>
<dbReference type="PROSITE" id="PS51767">
    <property type="entry name" value="PEPTIDASE_A1"/>
    <property type="match status" value="1"/>
</dbReference>
<feature type="chain" id="PRO_5001643772" description="Peptidase A1 domain-containing protein" evidence="6">
    <location>
        <begin position="22"/>
        <end position="538"/>
    </location>
</feature>
<evidence type="ECO:0000259" key="7">
    <source>
        <dbReference type="PROSITE" id="PS51767"/>
    </source>
</evidence>
<evidence type="ECO:0000256" key="5">
    <source>
        <dbReference type="SAM" id="Phobius"/>
    </source>
</evidence>
<reference evidence="9" key="1">
    <citation type="journal article" date="2014" name="Proc. Natl. Acad. Sci. U.S.A.">
        <title>Extensive sampling of basidiomycete genomes demonstrates inadequacy of the white-rot/brown-rot paradigm for wood decay fungi.</title>
        <authorList>
            <person name="Riley R."/>
            <person name="Salamov A.A."/>
            <person name="Brown D.W."/>
            <person name="Nagy L.G."/>
            <person name="Floudas D."/>
            <person name="Held B.W."/>
            <person name="Levasseur A."/>
            <person name="Lombard V."/>
            <person name="Morin E."/>
            <person name="Otillar R."/>
            <person name="Lindquist E.A."/>
            <person name="Sun H."/>
            <person name="LaButti K.M."/>
            <person name="Schmutz J."/>
            <person name="Jabbour D."/>
            <person name="Luo H."/>
            <person name="Baker S.E."/>
            <person name="Pisabarro A.G."/>
            <person name="Walton J.D."/>
            <person name="Blanchette R.A."/>
            <person name="Henrissat B."/>
            <person name="Martin F."/>
            <person name="Cullen D."/>
            <person name="Hibbett D.S."/>
            <person name="Grigoriev I.V."/>
        </authorList>
    </citation>
    <scope>NUCLEOTIDE SEQUENCE [LARGE SCALE GENOMIC DNA]</scope>
    <source>
        <strain evidence="9">MUCL 33604</strain>
    </source>
</reference>
<keyword evidence="5" id="KW-1133">Transmembrane helix</keyword>
<dbReference type="OrthoDB" id="15189at2759"/>
<feature type="compositionally biased region" description="Low complexity" evidence="4">
    <location>
        <begin position="506"/>
        <end position="522"/>
    </location>
</feature>
<proteinExistence type="inferred from homology"/>
<dbReference type="PRINTS" id="PR00792">
    <property type="entry name" value="PEPSIN"/>
</dbReference>
<dbReference type="CDD" id="cd05471">
    <property type="entry name" value="pepsin_like"/>
    <property type="match status" value="1"/>
</dbReference>
<feature type="region of interest" description="Disordered" evidence="4">
    <location>
        <begin position="486"/>
        <end position="538"/>
    </location>
</feature>
<dbReference type="PROSITE" id="PS00141">
    <property type="entry name" value="ASP_PROTEASE"/>
    <property type="match status" value="1"/>
</dbReference>
<evidence type="ECO:0000256" key="3">
    <source>
        <dbReference type="RuleBase" id="RU000454"/>
    </source>
</evidence>
<dbReference type="InterPro" id="IPR001969">
    <property type="entry name" value="Aspartic_peptidase_AS"/>
</dbReference>
<feature type="transmembrane region" description="Helical" evidence="5">
    <location>
        <begin position="442"/>
        <end position="460"/>
    </location>
</feature>
<accession>A0A067Q6F5</accession>
<keyword evidence="5" id="KW-0472">Membrane</keyword>
<organism evidence="8 9">
    <name type="scientific">Jaapia argillacea MUCL 33604</name>
    <dbReference type="NCBI Taxonomy" id="933084"/>
    <lineage>
        <taxon>Eukaryota</taxon>
        <taxon>Fungi</taxon>
        <taxon>Dikarya</taxon>
        <taxon>Basidiomycota</taxon>
        <taxon>Agaricomycotina</taxon>
        <taxon>Agaricomycetes</taxon>
        <taxon>Agaricomycetidae</taxon>
        <taxon>Jaapiales</taxon>
        <taxon>Jaapiaceae</taxon>
        <taxon>Jaapia</taxon>
    </lineage>
</organism>
<evidence type="ECO:0000256" key="2">
    <source>
        <dbReference type="ARBA" id="ARBA00022750"/>
    </source>
</evidence>
<dbReference type="GO" id="GO:0004190">
    <property type="term" value="F:aspartic-type endopeptidase activity"/>
    <property type="evidence" value="ECO:0007669"/>
    <property type="project" value="UniProtKB-KW"/>
</dbReference>
<dbReference type="InterPro" id="IPR001461">
    <property type="entry name" value="Aspartic_peptidase_A1"/>
</dbReference>
<dbReference type="GO" id="GO:0006508">
    <property type="term" value="P:proteolysis"/>
    <property type="evidence" value="ECO:0007669"/>
    <property type="project" value="UniProtKB-KW"/>
</dbReference>
<feature type="compositionally biased region" description="Low complexity" evidence="4">
    <location>
        <begin position="418"/>
        <end position="434"/>
    </location>
</feature>